<keyword evidence="2" id="KW-1185">Reference proteome</keyword>
<dbReference type="Proteomes" id="UP000031668">
    <property type="component" value="Unassembled WGS sequence"/>
</dbReference>
<evidence type="ECO:0000313" key="2">
    <source>
        <dbReference type="Proteomes" id="UP000031668"/>
    </source>
</evidence>
<proteinExistence type="predicted"/>
<name>A0A0C2JZU5_THEKT</name>
<protein>
    <submittedName>
        <fullName evidence="1">Uncharacterized protein</fullName>
    </submittedName>
</protein>
<reference evidence="1 2" key="1">
    <citation type="journal article" date="2014" name="Genome Biol. Evol.">
        <title>The genome of the myxosporean Thelohanellus kitauei shows adaptations to nutrient acquisition within its fish host.</title>
        <authorList>
            <person name="Yang Y."/>
            <person name="Xiong J."/>
            <person name="Zhou Z."/>
            <person name="Huo F."/>
            <person name="Miao W."/>
            <person name="Ran C."/>
            <person name="Liu Y."/>
            <person name="Zhang J."/>
            <person name="Feng J."/>
            <person name="Wang M."/>
            <person name="Wang M."/>
            <person name="Wang L."/>
            <person name="Yao B."/>
        </authorList>
    </citation>
    <scope>NUCLEOTIDE SEQUENCE [LARGE SCALE GENOMIC DNA]</scope>
    <source>
        <strain evidence="1">Wuqing</strain>
    </source>
</reference>
<comment type="caution">
    <text evidence="1">The sequence shown here is derived from an EMBL/GenBank/DDBJ whole genome shotgun (WGS) entry which is preliminary data.</text>
</comment>
<accession>A0A0C2JZU5</accession>
<dbReference type="EMBL" id="JWZT01000012">
    <property type="protein sequence ID" value="KII75188.1"/>
    <property type="molecule type" value="Genomic_DNA"/>
</dbReference>
<sequence length="130" mass="14998">MGAFGWVPACTSGEHPQEFIWCQRNSSELYYVNWDLSHSSKGQSIHLTVQCGSFLSTITCVFHVSRTYDVFREGSRLLGRDEALGRAYRVYMRRMSGRLIWGTIAKKSRFCTNRTSQFFQVVIRAWAASR</sequence>
<evidence type="ECO:0000313" key="1">
    <source>
        <dbReference type="EMBL" id="KII75188.1"/>
    </source>
</evidence>
<gene>
    <name evidence="1" type="ORF">RF11_06501</name>
</gene>
<dbReference type="AlphaFoldDB" id="A0A0C2JZU5"/>
<organism evidence="1 2">
    <name type="scientific">Thelohanellus kitauei</name>
    <name type="common">Myxosporean</name>
    <dbReference type="NCBI Taxonomy" id="669202"/>
    <lineage>
        <taxon>Eukaryota</taxon>
        <taxon>Metazoa</taxon>
        <taxon>Cnidaria</taxon>
        <taxon>Myxozoa</taxon>
        <taxon>Myxosporea</taxon>
        <taxon>Bivalvulida</taxon>
        <taxon>Platysporina</taxon>
        <taxon>Myxobolidae</taxon>
        <taxon>Thelohanellus</taxon>
    </lineage>
</organism>